<dbReference type="PANTHER" id="PTHR12110">
    <property type="entry name" value="HYDROXYPYRUVATE ISOMERASE"/>
    <property type="match status" value="1"/>
</dbReference>
<evidence type="ECO:0000259" key="2">
    <source>
        <dbReference type="Pfam" id="PF01261"/>
    </source>
</evidence>
<name>A0AAX3EHP7_PAEUR</name>
<dbReference type="GO" id="GO:0016853">
    <property type="term" value="F:isomerase activity"/>
    <property type="evidence" value="ECO:0007669"/>
    <property type="project" value="UniProtKB-KW"/>
</dbReference>
<dbReference type="RefSeq" id="WP_021473305.1">
    <property type="nucleotide sequence ID" value="NZ_BDMH01000001.1"/>
</dbReference>
<keyword evidence="1" id="KW-0119">Carbohydrate metabolism</keyword>
<dbReference type="SUPFAM" id="SSF51658">
    <property type="entry name" value="Xylose isomerase-like"/>
    <property type="match status" value="1"/>
</dbReference>
<dbReference type="InterPro" id="IPR036237">
    <property type="entry name" value="Xyl_isomerase-like_sf"/>
</dbReference>
<accession>A0AAX3EHP7</accession>
<dbReference type="AlphaFoldDB" id="A0AAX3EHP7"/>
<keyword evidence="3" id="KW-0413">Isomerase</keyword>
<dbReference type="Proteomes" id="UP001163293">
    <property type="component" value="Chromosome"/>
</dbReference>
<organism evidence="3 4">
    <name type="scientific">Paenarthrobacter ureafaciens</name>
    <dbReference type="NCBI Taxonomy" id="37931"/>
    <lineage>
        <taxon>Bacteria</taxon>
        <taxon>Bacillati</taxon>
        <taxon>Actinomycetota</taxon>
        <taxon>Actinomycetes</taxon>
        <taxon>Micrococcales</taxon>
        <taxon>Micrococcaceae</taxon>
        <taxon>Paenarthrobacter</taxon>
    </lineage>
</organism>
<feature type="domain" description="Xylose isomerase-like TIM barrel" evidence="2">
    <location>
        <begin position="29"/>
        <end position="272"/>
    </location>
</feature>
<keyword evidence="4" id="KW-1185">Reference proteome</keyword>
<proteinExistence type="predicted"/>
<evidence type="ECO:0000313" key="3">
    <source>
        <dbReference type="EMBL" id="UYV97626.1"/>
    </source>
</evidence>
<protein>
    <submittedName>
        <fullName evidence="3">Sugar phosphate isomerase/epimerase</fullName>
    </submittedName>
</protein>
<evidence type="ECO:0000313" key="4">
    <source>
        <dbReference type="Proteomes" id="UP001163293"/>
    </source>
</evidence>
<evidence type="ECO:0000256" key="1">
    <source>
        <dbReference type="ARBA" id="ARBA00023277"/>
    </source>
</evidence>
<sequence>MFHQRLGCSSISFRHQDLATALHTMSGLGFEEIDLGALPGVCDHVPYVLDAEAVEAVAAVVRESGLRVRSVNGDIGDLNATLDADARLERERHLEMLLSLSAKTGAKALVLPCGAIDHEPVGSLEGDIETVGAQLIHASERAKEFGVELWTESLHYFRLCWNTERAQLLADQLIGSNVGIVMDFSHIVASGGNPVDFIERFGDRITHVHLRDAVPATETGPGNINLSIGNGQADFAAGLSALRDIGYTGHFSLELETRDVTHDERPAAAAKAGSFITDLIQYPLHTIQGAS</sequence>
<dbReference type="Gene3D" id="3.20.20.150">
    <property type="entry name" value="Divalent-metal-dependent TIM barrel enzymes"/>
    <property type="match status" value="1"/>
</dbReference>
<dbReference type="InterPro" id="IPR050312">
    <property type="entry name" value="IolE/XylAMocC-like"/>
</dbReference>
<dbReference type="PANTHER" id="PTHR12110:SF41">
    <property type="entry name" value="INOSOSE DEHYDRATASE"/>
    <property type="match status" value="1"/>
</dbReference>
<reference evidence="3" key="1">
    <citation type="submission" date="2022-07" db="EMBL/GenBank/DDBJ databases">
        <authorList>
            <person name="Wu T."/>
        </authorList>
    </citation>
    <scope>NUCLEOTIDE SEQUENCE</scope>
    <source>
        <strain evidence="3">SD-1</strain>
    </source>
</reference>
<gene>
    <name evidence="3" type="ORF">NL394_21800</name>
</gene>
<dbReference type="Pfam" id="PF01261">
    <property type="entry name" value="AP_endonuc_2"/>
    <property type="match status" value="1"/>
</dbReference>
<dbReference type="EMBL" id="CP101185">
    <property type="protein sequence ID" value="UYV97626.1"/>
    <property type="molecule type" value="Genomic_DNA"/>
</dbReference>
<dbReference type="InterPro" id="IPR013022">
    <property type="entry name" value="Xyl_isomerase-like_TIM-brl"/>
</dbReference>